<dbReference type="GO" id="GO:0004672">
    <property type="term" value="F:protein kinase activity"/>
    <property type="evidence" value="ECO:0007669"/>
    <property type="project" value="InterPro"/>
</dbReference>
<dbReference type="OrthoDB" id="4062651at2759"/>
<reference evidence="2" key="1">
    <citation type="journal article" date="2020" name="Fungal Divers.">
        <title>Resolving the Mortierellaceae phylogeny through synthesis of multi-gene phylogenetics and phylogenomics.</title>
        <authorList>
            <person name="Vandepol N."/>
            <person name="Liber J."/>
            <person name="Desiro A."/>
            <person name="Na H."/>
            <person name="Kennedy M."/>
            <person name="Barry K."/>
            <person name="Grigoriev I.V."/>
            <person name="Miller A.N."/>
            <person name="O'Donnell K."/>
            <person name="Stajich J.E."/>
            <person name="Bonito G."/>
        </authorList>
    </citation>
    <scope>NUCLEOTIDE SEQUENCE</scope>
    <source>
        <strain evidence="2">BC1065</strain>
    </source>
</reference>
<dbReference type="InterPro" id="IPR011009">
    <property type="entry name" value="Kinase-like_dom_sf"/>
</dbReference>
<dbReference type="EMBL" id="JAAAJB010000192">
    <property type="protein sequence ID" value="KAG0262280.1"/>
    <property type="molecule type" value="Genomic_DNA"/>
</dbReference>
<evidence type="ECO:0000313" key="3">
    <source>
        <dbReference type="Proteomes" id="UP000807716"/>
    </source>
</evidence>
<comment type="caution">
    <text evidence="2">The sequence shown here is derived from an EMBL/GenBank/DDBJ whole genome shotgun (WGS) entry which is preliminary data.</text>
</comment>
<accession>A0A9P6QBY5</accession>
<proteinExistence type="predicted"/>
<dbReference type="Proteomes" id="UP000807716">
    <property type="component" value="Unassembled WGS sequence"/>
</dbReference>
<dbReference type="SUPFAM" id="SSF56112">
    <property type="entry name" value="Protein kinase-like (PK-like)"/>
    <property type="match status" value="1"/>
</dbReference>
<dbReference type="AlphaFoldDB" id="A0A9P6QBY5"/>
<evidence type="ECO:0000259" key="1">
    <source>
        <dbReference type="PROSITE" id="PS50011"/>
    </source>
</evidence>
<dbReference type="Gene3D" id="1.10.510.10">
    <property type="entry name" value="Transferase(Phosphotransferase) domain 1"/>
    <property type="match status" value="1"/>
</dbReference>
<protein>
    <recommendedName>
        <fullName evidence="1">Protein kinase domain-containing protein</fullName>
    </recommendedName>
</protein>
<dbReference type="InterPro" id="IPR000719">
    <property type="entry name" value="Prot_kinase_dom"/>
</dbReference>
<gene>
    <name evidence="2" type="ORF">DFQ27_002458</name>
</gene>
<sequence>MPESTGVYQKTCSTETKSSSVPLNENMEAKLCGFEVPKVKVTASSKSGSSGSGSGGSDFAFKGMVRWMAPELPGKRPQYSTGSDIYALGMVM</sequence>
<name>A0A9P6QBY5_9FUNG</name>
<keyword evidence="3" id="KW-1185">Reference proteome</keyword>
<evidence type="ECO:0000313" key="2">
    <source>
        <dbReference type="EMBL" id="KAG0262280.1"/>
    </source>
</evidence>
<dbReference type="PROSITE" id="PS50011">
    <property type="entry name" value="PROTEIN_KINASE_DOM"/>
    <property type="match status" value="1"/>
</dbReference>
<dbReference type="GO" id="GO:0005524">
    <property type="term" value="F:ATP binding"/>
    <property type="evidence" value="ECO:0007669"/>
    <property type="project" value="InterPro"/>
</dbReference>
<feature type="domain" description="Protein kinase" evidence="1">
    <location>
        <begin position="1"/>
        <end position="92"/>
    </location>
</feature>
<organism evidence="2 3">
    <name type="scientific">Actinomortierella ambigua</name>
    <dbReference type="NCBI Taxonomy" id="1343610"/>
    <lineage>
        <taxon>Eukaryota</taxon>
        <taxon>Fungi</taxon>
        <taxon>Fungi incertae sedis</taxon>
        <taxon>Mucoromycota</taxon>
        <taxon>Mortierellomycotina</taxon>
        <taxon>Mortierellomycetes</taxon>
        <taxon>Mortierellales</taxon>
        <taxon>Mortierellaceae</taxon>
        <taxon>Actinomortierella</taxon>
    </lineage>
</organism>